<evidence type="ECO:0000256" key="1">
    <source>
        <dbReference type="SAM" id="Phobius"/>
    </source>
</evidence>
<sequence>MRMGHAFQYIVKNTPFVGKKMFQYIVMGIYTPLITCCFDLYIWCAAADPADPGVFNSKKYHKILENGKYSGPKDSKFGGDSAATFHDDNDTSVGGKTVEKDAVVTDETMVCQSNHLVCYGFSLLVLLSADVPAHAKNLPSNRCMKMACFIAVCVKLR</sequence>
<reference evidence="2" key="1">
    <citation type="submission" date="2023-05" db="EMBL/GenBank/DDBJ databases">
        <title>Genome and transcriptome analyses reveal genes involved in the formation of fine ridges on petal epidermal cells in Hibiscus trionum.</title>
        <authorList>
            <person name="Koshimizu S."/>
            <person name="Masuda S."/>
            <person name="Ishii T."/>
            <person name="Shirasu K."/>
            <person name="Hoshino A."/>
            <person name="Arita M."/>
        </authorList>
    </citation>
    <scope>NUCLEOTIDE SEQUENCE</scope>
    <source>
        <strain evidence="2">Hamamatsu line</strain>
    </source>
</reference>
<accession>A0A9W7I9N7</accession>
<dbReference type="EMBL" id="BSYR01000024">
    <property type="protein sequence ID" value="GMI90160.1"/>
    <property type="molecule type" value="Genomic_DNA"/>
</dbReference>
<proteinExistence type="predicted"/>
<evidence type="ECO:0000313" key="3">
    <source>
        <dbReference type="Proteomes" id="UP001165190"/>
    </source>
</evidence>
<protein>
    <submittedName>
        <fullName evidence="2">Uncharacterized protein</fullName>
    </submittedName>
</protein>
<name>A0A9W7I9N7_HIBTR</name>
<dbReference type="AlphaFoldDB" id="A0A9W7I9N7"/>
<dbReference type="Proteomes" id="UP001165190">
    <property type="component" value="Unassembled WGS sequence"/>
</dbReference>
<organism evidence="2 3">
    <name type="scientific">Hibiscus trionum</name>
    <name type="common">Flower of an hour</name>
    <dbReference type="NCBI Taxonomy" id="183268"/>
    <lineage>
        <taxon>Eukaryota</taxon>
        <taxon>Viridiplantae</taxon>
        <taxon>Streptophyta</taxon>
        <taxon>Embryophyta</taxon>
        <taxon>Tracheophyta</taxon>
        <taxon>Spermatophyta</taxon>
        <taxon>Magnoliopsida</taxon>
        <taxon>eudicotyledons</taxon>
        <taxon>Gunneridae</taxon>
        <taxon>Pentapetalae</taxon>
        <taxon>rosids</taxon>
        <taxon>malvids</taxon>
        <taxon>Malvales</taxon>
        <taxon>Malvaceae</taxon>
        <taxon>Malvoideae</taxon>
        <taxon>Hibiscus</taxon>
    </lineage>
</organism>
<comment type="caution">
    <text evidence="2">The sequence shown here is derived from an EMBL/GenBank/DDBJ whole genome shotgun (WGS) entry which is preliminary data.</text>
</comment>
<feature type="transmembrane region" description="Helical" evidence="1">
    <location>
        <begin position="21"/>
        <end position="43"/>
    </location>
</feature>
<gene>
    <name evidence="2" type="ORF">HRI_002685300</name>
</gene>
<keyword evidence="3" id="KW-1185">Reference proteome</keyword>
<evidence type="ECO:0000313" key="2">
    <source>
        <dbReference type="EMBL" id="GMI90160.1"/>
    </source>
</evidence>
<dbReference type="OrthoDB" id="9909019at2759"/>
<keyword evidence="1" id="KW-0472">Membrane</keyword>
<keyword evidence="1" id="KW-0812">Transmembrane</keyword>
<keyword evidence="1" id="KW-1133">Transmembrane helix</keyword>